<dbReference type="InterPro" id="IPR003362">
    <property type="entry name" value="Bact_transf"/>
</dbReference>
<protein>
    <submittedName>
        <fullName evidence="9">Sugar transferase</fullName>
    </submittedName>
</protein>
<evidence type="ECO:0000259" key="8">
    <source>
        <dbReference type="Pfam" id="PF02397"/>
    </source>
</evidence>
<evidence type="ECO:0000256" key="3">
    <source>
        <dbReference type="ARBA" id="ARBA00022475"/>
    </source>
</evidence>
<dbReference type="GO" id="GO:0016740">
    <property type="term" value="F:transferase activity"/>
    <property type="evidence" value="ECO:0007669"/>
    <property type="project" value="UniProtKB-KW"/>
</dbReference>
<dbReference type="PANTHER" id="PTHR30576:SF4">
    <property type="entry name" value="UNDECAPRENYL-PHOSPHATE GALACTOSE PHOSPHOTRANSFERASE"/>
    <property type="match status" value="1"/>
</dbReference>
<dbReference type="Proteomes" id="UP000621631">
    <property type="component" value="Unassembled WGS sequence"/>
</dbReference>
<name>A0ABR7VT19_VIRHA</name>
<evidence type="ECO:0000256" key="7">
    <source>
        <dbReference type="ARBA" id="ARBA00023136"/>
    </source>
</evidence>
<evidence type="ECO:0000256" key="1">
    <source>
        <dbReference type="ARBA" id="ARBA00004236"/>
    </source>
</evidence>
<evidence type="ECO:0000256" key="4">
    <source>
        <dbReference type="ARBA" id="ARBA00022679"/>
    </source>
</evidence>
<keyword evidence="5" id="KW-0812">Transmembrane</keyword>
<evidence type="ECO:0000313" key="9">
    <source>
        <dbReference type="EMBL" id="MBD1224768.1"/>
    </source>
</evidence>
<feature type="domain" description="Bacterial sugar transferase" evidence="8">
    <location>
        <begin position="24"/>
        <end position="207"/>
    </location>
</feature>
<comment type="subcellular location">
    <subcellularLocation>
        <location evidence="1">Cell membrane</location>
    </subcellularLocation>
</comment>
<organism evidence="9 10">
    <name type="scientific">Virgibacillus halodenitrificans</name>
    <name type="common">Bacillus halodenitrificans</name>
    <dbReference type="NCBI Taxonomy" id="1482"/>
    <lineage>
        <taxon>Bacteria</taxon>
        <taxon>Bacillati</taxon>
        <taxon>Bacillota</taxon>
        <taxon>Bacilli</taxon>
        <taxon>Bacillales</taxon>
        <taxon>Bacillaceae</taxon>
        <taxon>Virgibacillus</taxon>
    </lineage>
</organism>
<evidence type="ECO:0000256" key="2">
    <source>
        <dbReference type="ARBA" id="ARBA00006464"/>
    </source>
</evidence>
<proteinExistence type="inferred from homology"/>
<dbReference type="PANTHER" id="PTHR30576">
    <property type="entry name" value="COLANIC BIOSYNTHESIS UDP-GLUCOSE LIPID CARRIER TRANSFERASE"/>
    <property type="match status" value="1"/>
</dbReference>
<sequence>MMHEKQKGLVRSGKKGLSRYFFMKRTMDICISIILLFLLSPLLAFISYQIVKKEGRPILSRKSCVGKNGRGFQMLYFRTMTNPSRVIHAFPEAKTKTIPIHYYQQSISIVTPTGRWLKKYNLDKLPQLWNVLKGEMSFVGPLAKETDKNNLANSSCLSMRPGLTGLNLIEEIEKHSQAYGGEERFYCKYCSFKLDIKIAWNSVKKAMTN</sequence>
<evidence type="ECO:0000256" key="6">
    <source>
        <dbReference type="ARBA" id="ARBA00022989"/>
    </source>
</evidence>
<comment type="similarity">
    <text evidence="2">Belongs to the bacterial sugar transferase family.</text>
</comment>
<dbReference type="Pfam" id="PF02397">
    <property type="entry name" value="Bac_transf"/>
    <property type="match status" value="1"/>
</dbReference>
<keyword evidence="7" id="KW-0472">Membrane</keyword>
<dbReference type="EMBL" id="JACWEZ010000025">
    <property type="protein sequence ID" value="MBD1224768.1"/>
    <property type="molecule type" value="Genomic_DNA"/>
</dbReference>
<evidence type="ECO:0000256" key="5">
    <source>
        <dbReference type="ARBA" id="ARBA00022692"/>
    </source>
</evidence>
<keyword evidence="3" id="KW-1003">Cell membrane</keyword>
<evidence type="ECO:0000313" key="10">
    <source>
        <dbReference type="Proteomes" id="UP000621631"/>
    </source>
</evidence>
<keyword evidence="6" id="KW-1133">Transmembrane helix</keyword>
<reference evidence="9 10" key="1">
    <citation type="submission" date="2020-09" db="EMBL/GenBank/DDBJ databases">
        <title>Draft Genome Sequences of Oil-Oxidizing Bacteria Halomonas titanicae, Marinobacter lutaoensis, and Virgibacillus halodenitrificans Isolated from Highly Saline Environments.</title>
        <authorList>
            <person name="Grouzdev D.S."/>
            <person name="Sokolova D.S."/>
            <person name="Semenova E.M."/>
            <person name="Borzenkov I.A."/>
            <person name="Bidzhieva S.K."/>
            <person name="Poltaraus A.B."/>
            <person name="Nazina T.N."/>
        </authorList>
    </citation>
    <scope>NUCLEOTIDE SEQUENCE [LARGE SCALE GENOMIC DNA]</scope>
    <source>
        <strain evidence="9 10">VKM B-3472D</strain>
    </source>
</reference>
<gene>
    <name evidence="9" type="ORF">IC602_19315</name>
</gene>
<comment type="caution">
    <text evidence="9">The sequence shown here is derived from an EMBL/GenBank/DDBJ whole genome shotgun (WGS) entry which is preliminary data.</text>
</comment>
<keyword evidence="4 9" id="KW-0808">Transferase</keyword>
<accession>A0ABR7VT19</accession>
<keyword evidence="10" id="KW-1185">Reference proteome</keyword>